<reference evidence="2" key="1">
    <citation type="journal article" date="2019" name="Int. J. Syst. Evol. Microbiol.">
        <title>The Global Catalogue of Microorganisms (GCM) 10K type strain sequencing project: providing services to taxonomists for standard genome sequencing and annotation.</title>
        <authorList>
            <consortium name="The Broad Institute Genomics Platform"/>
            <consortium name="The Broad Institute Genome Sequencing Center for Infectious Disease"/>
            <person name="Wu L."/>
            <person name="Ma J."/>
        </authorList>
    </citation>
    <scope>NUCLEOTIDE SEQUENCE [LARGE SCALE GENOMIC DNA]</scope>
    <source>
        <strain evidence="2">JCM 32148</strain>
    </source>
</reference>
<protein>
    <submittedName>
        <fullName evidence="1">Glycosyltransferase family 1 protein</fullName>
    </submittedName>
</protein>
<evidence type="ECO:0000313" key="2">
    <source>
        <dbReference type="Proteomes" id="UP001597053"/>
    </source>
</evidence>
<feature type="non-terminal residue" evidence="1">
    <location>
        <position position="66"/>
    </location>
</feature>
<sequence length="66" mass="7474">MGVDPRRGGGHQKRCRFARGRRQLRGGRMSADAEVIDLQQPARHQRVLMLSWEYPPVLVGGLGRHV</sequence>
<evidence type="ECO:0000313" key="1">
    <source>
        <dbReference type="EMBL" id="MFD0787508.1"/>
    </source>
</evidence>
<comment type="caution">
    <text evidence="1">The sequence shown here is derived from an EMBL/GenBank/DDBJ whole genome shotgun (WGS) entry which is preliminary data.</text>
</comment>
<proteinExistence type="predicted"/>
<name>A0ABW3A982_9ACTN</name>
<accession>A0ABW3A982</accession>
<keyword evidence="2" id="KW-1185">Reference proteome</keyword>
<dbReference type="Proteomes" id="UP001597053">
    <property type="component" value="Unassembled WGS sequence"/>
</dbReference>
<gene>
    <name evidence="1" type="ORF">ACFQZ8_26705</name>
</gene>
<organism evidence="1 2">
    <name type="scientific">Micromonospora azadirachtae</name>
    <dbReference type="NCBI Taxonomy" id="1970735"/>
    <lineage>
        <taxon>Bacteria</taxon>
        <taxon>Bacillati</taxon>
        <taxon>Actinomycetota</taxon>
        <taxon>Actinomycetes</taxon>
        <taxon>Micromonosporales</taxon>
        <taxon>Micromonosporaceae</taxon>
        <taxon>Micromonospora</taxon>
    </lineage>
</organism>
<dbReference type="EMBL" id="JBHTHM010002051">
    <property type="protein sequence ID" value="MFD0787508.1"/>
    <property type="molecule type" value="Genomic_DNA"/>
</dbReference>